<organism evidence="3 4">
    <name type="scientific">Smittium megazygosporum</name>
    <dbReference type="NCBI Taxonomy" id="133381"/>
    <lineage>
        <taxon>Eukaryota</taxon>
        <taxon>Fungi</taxon>
        <taxon>Fungi incertae sedis</taxon>
        <taxon>Zoopagomycota</taxon>
        <taxon>Kickxellomycotina</taxon>
        <taxon>Harpellomycetes</taxon>
        <taxon>Harpellales</taxon>
        <taxon>Legeriomycetaceae</taxon>
        <taxon>Smittium</taxon>
    </lineage>
</organism>
<proteinExistence type="predicted"/>
<dbReference type="Gene3D" id="1.10.600.10">
    <property type="entry name" value="Farnesyl Diphosphate Synthase"/>
    <property type="match status" value="1"/>
</dbReference>
<evidence type="ECO:0000256" key="1">
    <source>
        <dbReference type="ARBA" id="ARBA00022723"/>
    </source>
</evidence>
<dbReference type="GO" id="GO:0008299">
    <property type="term" value="P:isoprenoid biosynthetic process"/>
    <property type="evidence" value="ECO:0007669"/>
    <property type="project" value="InterPro"/>
</dbReference>
<protein>
    <recommendedName>
        <fullName evidence="5">Geranylgeranyl pyrophosphate synthase</fullName>
    </recommendedName>
</protein>
<evidence type="ECO:0000313" key="3">
    <source>
        <dbReference type="EMBL" id="PVV05120.1"/>
    </source>
</evidence>
<dbReference type="SUPFAM" id="SSF48576">
    <property type="entry name" value="Terpenoid synthases"/>
    <property type="match status" value="1"/>
</dbReference>
<keyword evidence="1" id="KW-0479">Metal-binding</keyword>
<dbReference type="OrthoDB" id="6921389at2759"/>
<dbReference type="InterPro" id="IPR033749">
    <property type="entry name" value="Polyprenyl_synt_CS"/>
</dbReference>
<accession>A0A2T9ZKP2</accession>
<evidence type="ECO:0000313" key="4">
    <source>
        <dbReference type="Proteomes" id="UP000245609"/>
    </source>
</evidence>
<reference evidence="3 4" key="1">
    <citation type="journal article" date="2018" name="MBio">
        <title>Comparative Genomics Reveals the Core Gene Toolbox for the Fungus-Insect Symbiosis.</title>
        <authorList>
            <person name="Wang Y."/>
            <person name="Stata M."/>
            <person name="Wang W."/>
            <person name="Stajich J.E."/>
            <person name="White M.M."/>
            <person name="Moncalvo J.M."/>
        </authorList>
    </citation>
    <scope>NUCLEOTIDE SEQUENCE [LARGE SCALE GENOMIC DNA]</scope>
    <source>
        <strain evidence="3 4">SC-DP-2</strain>
    </source>
</reference>
<dbReference type="GO" id="GO:0004659">
    <property type="term" value="F:prenyltransferase activity"/>
    <property type="evidence" value="ECO:0007669"/>
    <property type="project" value="InterPro"/>
</dbReference>
<dbReference type="PROSITE" id="PS00723">
    <property type="entry name" value="POLYPRENYL_SYNTHASE_1"/>
    <property type="match status" value="1"/>
</dbReference>
<dbReference type="GO" id="GO:0046872">
    <property type="term" value="F:metal ion binding"/>
    <property type="evidence" value="ECO:0007669"/>
    <property type="project" value="UniProtKB-KW"/>
</dbReference>
<evidence type="ECO:0008006" key="5">
    <source>
        <dbReference type="Google" id="ProtNLM"/>
    </source>
</evidence>
<dbReference type="InterPro" id="IPR008949">
    <property type="entry name" value="Isoprenoid_synthase_dom_sf"/>
</dbReference>
<sequence>MNHKIDFQNNLNNDALLGAFNYLASLPGKDVRTQLIDAFNFWFKVDSEKLDIIKDVIRMLHTSSLLVDDVEDDSNLRRGYPVAHKIYGIPATINTANYVYFLALKKELIQLHQGQGMELYWRDNLICPSEEEYLIMVSKKTGGLFRLAIRMIIACSSVKL</sequence>
<keyword evidence="4" id="KW-1185">Reference proteome</keyword>
<dbReference type="AlphaFoldDB" id="A0A2T9ZKP2"/>
<dbReference type="EMBL" id="MBFS01000037">
    <property type="protein sequence ID" value="PVV05120.1"/>
    <property type="molecule type" value="Genomic_DNA"/>
</dbReference>
<dbReference type="Proteomes" id="UP000245609">
    <property type="component" value="Unassembled WGS sequence"/>
</dbReference>
<gene>
    <name evidence="3" type="ORF">BB560_000362</name>
</gene>
<comment type="caution">
    <text evidence="3">The sequence shown here is derived from an EMBL/GenBank/DDBJ whole genome shotgun (WGS) entry which is preliminary data.</text>
</comment>
<dbReference type="InterPro" id="IPR000092">
    <property type="entry name" value="Polyprenyl_synt"/>
</dbReference>
<dbReference type="Pfam" id="PF00348">
    <property type="entry name" value="polyprenyl_synt"/>
    <property type="match status" value="1"/>
</dbReference>
<dbReference type="STRING" id="133381.A0A2T9ZKP2"/>
<dbReference type="PANTHER" id="PTHR12001:SF44">
    <property type="entry name" value="GERANYLGERANYL PYROPHOSPHATE SYNTHASE"/>
    <property type="match status" value="1"/>
</dbReference>
<keyword evidence="2" id="KW-0460">Magnesium</keyword>
<evidence type="ECO:0000256" key="2">
    <source>
        <dbReference type="ARBA" id="ARBA00022842"/>
    </source>
</evidence>
<dbReference type="PANTHER" id="PTHR12001">
    <property type="entry name" value="GERANYLGERANYL PYROPHOSPHATE SYNTHASE"/>
    <property type="match status" value="1"/>
</dbReference>
<name>A0A2T9ZKP2_9FUNG</name>